<dbReference type="SUPFAM" id="SSF52317">
    <property type="entry name" value="Class I glutamine amidotransferase-like"/>
    <property type="match status" value="1"/>
</dbReference>
<dbReference type="PANTHER" id="PTHR43068:SF1">
    <property type="entry name" value="SLR1854 PROTEIN"/>
    <property type="match status" value="1"/>
</dbReference>
<dbReference type="OrthoDB" id="543156at2759"/>
<dbReference type="GO" id="GO:0016740">
    <property type="term" value="F:transferase activity"/>
    <property type="evidence" value="ECO:0007669"/>
    <property type="project" value="UniProtKB-KW"/>
</dbReference>
<dbReference type="InterPro" id="IPR032633">
    <property type="entry name" value="ThiJ-like"/>
</dbReference>
<dbReference type="PANTHER" id="PTHR43068">
    <property type="entry name" value="SLR1854 PROTEIN"/>
    <property type="match status" value="1"/>
</dbReference>
<proteinExistence type="predicted"/>
<dbReference type="Proteomes" id="UP000076738">
    <property type="component" value="Unassembled WGS sequence"/>
</dbReference>
<dbReference type="EMBL" id="KV417288">
    <property type="protein sequence ID" value="KZO95674.1"/>
    <property type="molecule type" value="Genomic_DNA"/>
</dbReference>
<dbReference type="InterPro" id="IPR029062">
    <property type="entry name" value="Class_I_gatase-like"/>
</dbReference>
<keyword evidence="2" id="KW-1185">Reference proteome</keyword>
<reference evidence="1 2" key="1">
    <citation type="journal article" date="2016" name="Mol. Biol. Evol.">
        <title>Comparative Genomics of Early-Diverging Mushroom-Forming Fungi Provides Insights into the Origins of Lignocellulose Decay Capabilities.</title>
        <authorList>
            <person name="Nagy L.G."/>
            <person name="Riley R."/>
            <person name="Tritt A."/>
            <person name="Adam C."/>
            <person name="Daum C."/>
            <person name="Floudas D."/>
            <person name="Sun H."/>
            <person name="Yadav J.S."/>
            <person name="Pangilinan J."/>
            <person name="Larsson K.H."/>
            <person name="Matsuura K."/>
            <person name="Barry K."/>
            <person name="Labutti K."/>
            <person name="Kuo R."/>
            <person name="Ohm R.A."/>
            <person name="Bhattacharya S.S."/>
            <person name="Shirouzu T."/>
            <person name="Yoshinaga Y."/>
            <person name="Martin F.M."/>
            <person name="Grigoriev I.V."/>
            <person name="Hibbett D.S."/>
        </authorList>
    </citation>
    <scope>NUCLEOTIDE SEQUENCE [LARGE SCALE GENOMIC DNA]</scope>
    <source>
        <strain evidence="1 2">TUFC12733</strain>
    </source>
</reference>
<dbReference type="STRING" id="1330018.A0A167LGS3"/>
<sequence length="266" mass="28726">MPGHILFLLSSKGHDPTELAIPHRQLTRAGFTISFATSDGQPAQADPILLGTGSFARVWGAGEEAREAYDELLGVGAFKEPESWEKEGFDILKYDAILLPGGDDQSIRPFLESSTLHAQLAKFWPYCSRSYPPSPPTSTSVPAPGRKVLAAICHGPLPLSFTHLPSGAPLLKGVHSTTLPKHFELTAWLGSQLWGMGGYYRTYGAEGRWCAGDVVAAGARYVPGPWGPSPFVCVDPECRYVSARFPGDSWLFADKVGEEVRRALGG</sequence>
<protein>
    <submittedName>
        <fullName evidence="1">Class I glutamine amidotransferase-like protein</fullName>
    </submittedName>
</protein>
<dbReference type="Pfam" id="PF17124">
    <property type="entry name" value="ThiJ_like"/>
    <property type="match status" value="1"/>
</dbReference>
<gene>
    <name evidence="1" type="ORF">CALVIDRAFT_599097</name>
</gene>
<dbReference type="Gene3D" id="3.40.50.880">
    <property type="match status" value="1"/>
</dbReference>
<dbReference type="AlphaFoldDB" id="A0A167LGS3"/>
<accession>A0A167LGS3</accession>
<organism evidence="1 2">
    <name type="scientific">Calocera viscosa (strain TUFC12733)</name>
    <dbReference type="NCBI Taxonomy" id="1330018"/>
    <lineage>
        <taxon>Eukaryota</taxon>
        <taxon>Fungi</taxon>
        <taxon>Dikarya</taxon>
        <taxon>Basidiomycota</taxon>
        <taxon>Agaricomycotina</taxon>
        <taxon>Dacrymycetes</taxon>
        <taxon>Dacrymycetales</taxon>
        <taxon>Dacrymycetaceae</taxon>
        <taxon>Calocera</taxon>
    </lineage>
</organism>
<name>A0A167LGS3_CALVF</name>
<keyword evidence="1" id="KW-0808">Transferase</keyword>
<keyword evidence="1" id="KW-0315">Glutamine amidotransferase</keyword>
<evidence type="ECO:0000313" key="1">
    <source>
        <dbReference type="EMBL" id="KZO95674.1"/>
    </source>
</evidence>
<evidence type="ECO:0000313" key="2">
    <source>
        <dbReference type="Proteomes" id="UP000076738"/>
    </source>
</evidence>